<dbReference type="PANTHER" id="PTHR38011">
    <property type="entry name" value="DIHYDROFOLATE REDUCTASE FAMILY PROTEIN (AFU_ORTHOLOGUE AFUA_8G06820)"/>
    <property type="match status" value="1"/>
</dbReference>
<dbReference type="GO" id="GO:0009231">
    <property type="term" value="P:riboflavin biosynthetic process"/>
    <property type="evidence" value="ECO:0007669"/>
    <property type="project" value="InterPro"/>
</dbReference>
<proteinExistence type="predicted"/>
<dbReference type="InterPro" id="IPR024072">
    <property type="entry name" value="DHFR-like_dom_sf"/>
</dbReference>
<dbReference type="Pfam" id="PF01872">
    <property type="entry name" value="RibD_C"/>
    <property type="match status" value="1"/>
</dbReference>
<evidence type="ECO:0000259" key="1">
    <source>
        <dbReference type="Pfam" id="PF01872"/>
    </source>
</evidence>
<feature type="domain" description="Bacterial bifunctional deaminase-reductase C-terminal" evidence="1">
    <location>
        <begin position="8"/>
        <end position="180"/>
    </location>
</feature>
<dbReference type="SUPFAM" id="SSF53597">
    <property type="entry name" value="Dihydrofolate reductase-like"/>
    <property type="match status" value="1"/>
</dbReference>
<dbReference type="Proteomes" id="UP000526734">
    <property type="component" value="Unassembled WGS sequence"/>
</dbReference>
<sequence>MADLVYLVHTSLDGCVEGPAGEFDWPLMGQELSDYSNELSERAAMFAYGRRVWEMMSSYWPDAESISDHPHDLAFAPLWREKPKLVFSRTLASADWNTEIASGDLAEEVANHKAAADGDIVLMGGYALAAELGRRGLIDEYLVCVHPVVLGGDKRPFAEGADRTELQLVETRTFDNTVVLLRYRTKR</sequence>
<dbReference type="GO" id="GO:0008703">
    <property type="term" value="F:5-amino-6-(5-phosphoribosylamino)uracil reductase activity"/>
    <property type="evidence" value="ECO:0007669"/>
    <property type="project" value="InterPro"/>
</dbReference>
<protein>
    <submittedName>
        <fullName evidence="2">Dihydrofolate reductase family protein</fullName>
    </submittedName>
</protein>
<comment type="caution">
    <text evidence="2">The sequence shown here is derived from an EMBL/GenBank/DDBJ whole genome shotgun (WGS) entry which is preliminary data.</text>
</comment>
<reference evidence="2 3" key="1">
    <citation type="submission" date="2020-08" db="EMBL/GenBank/DDBJ databases">
        <title>Amycolatopsis sp. nov. DR6-1 isolated from Dendrobium heterocarpum.</title>
        <authorList>
            <person name="Tedsree N."/>
            <person name="Kuncharoen N."/>
            <person name="Likhitwitayawuid K."/>
            <person name="Tanasupawat S."/>
        </authorList>
    </citation>
    <scope>NUCLEOTIDE SEQUENCE [LARGE SCALE GENOMIC DNA]</scope>
    <source>
        <strain evidence="2 3">DR6-1</strain>
    </source>
</reference>
<dbReference type="InterPro" id="IPR050765">
    <property type="entry name" value="Riboflavin_Biosynth_HTPR"/>
</dbReference>
<dbReference type="RefSeq" id="WP_182890739.1">
    <property type="nucleotide sequence ID" value="NZ_JACGZW010000003.1"/>
</dbReference>
<gene>
    <name evidence="2" type="ORF">H4281_10865</name>
</gene>
<dbReference type="AlphaFoldDB" id="A0A7W3VV61"/>
<dbReference type="InterPro" id="IPR002734">
    <property type="entry name" value="RibDG_C"/>
</dbReference>
<evidence type="ECO:0000313" key="2">
    <source>
        <dbReference type="EMBL" id="MBB1153631.1"/>
    </source>
</evidence>
<keyword evidence="3" id="KW-1185">Reference proteome</keyword>
<name>A0A7W3VV61_9PSEU</name>
<dbReference type="Gene3D" id="3.40.430.10">
    <property type="entry name" value="Dihydrofolate Reductase, subunit A"/>
    <property type="match status" value="1"/>
</dbReference>
<accession>A0A7W3VV61</accession>
<dbReference type="PANTHER" id="PTHR38011:SF11">
    <property type="entry name" value="2,5-DIAMINO-6-RIBOSYLAMINO-4(3H)-PYRIMIDINONE 5'-PHOSPHATE REDUCTASE"/>
    <property type="match status" value="1"/>
</dbReference>
<dbReference type="EMBL" id="JACGZW010000003">
    <property type="protein sequence ID" value="MBB1153631.1"/>
    <property type="molecule type" value="Genomic_DNA"/>
</dbReference>
<organism evidence="2 3">
    <name type="scientific">Amycolatopsis dendrobii</name>
    <dbReference type="NCBI Taxonomy" id="2760662"/>
    <lineage>
        <taxon>Bacteria</taxon>
        <taxon>Bacillati</taxon>
        <taxon>Actinomycetota</taxon>
        <taxon>Actinomycetes</taxon>
        <taxon>Pseudonocardiales</taxon>
        <taxon>Pseudonocardiaceae</taxon>
        <taxon>Amycolatopsis</taxon>
    </lineage>
</organism>
<evidence type="ECO:0000313" key="3">
    <source>
        <dbReference type="Proteomes" id="UP000526734"/>
    </source>
</evidence>